<evidence type="ECO:0000259" key="12">
    <source>
        <dbReference type="SMART" id="SM00848"/>
    </source>
</evidence>
<protein>
    <recommendedName>
        <fullName evidence="15">Granulins domain-containing protein</fullName>
    </recommendedName>
</protein>
<dbReference type="GO" id="GO:0008234">
    <property type="term" value="F:cysteine-type peptidase activity"/>
    <property type="evidence" value="ECO:0007669"/>
    <property type="project" value="UniProtKB-KW"/>
</dbReference>
<keyword evidence="14" id="KW-1185">Reference proteome</keyword>
<gene>
    <name evidence="13" type="ORF">CBR_g882</name>
</gene>
<dbReference type="SMART" id="SM00645">
    <property type="entry name" value="Pept_C1"/>
    <property type="match status" value="1"/>
</dbReference>
<dbReference type="CDD" id="cd02248">
    <property type="entry name" value="Peptidase_C1A"/>
    <property type="match status" value="1"/>
</dbReference>
<dbReference type="PRINTS" id="PR00705">
    <property type="entry name" value="PAPAIN"/>
</dbReference>
<comment type="similarity">
    <text evidence="1">Belongs to the peptidase C1 family.</text>
</comment>
<dbReference type="FunFam" id="3.90.70.10:FF:000023">
    <property type="entry name" value="Senescence-specific cysteine protease SAG39"/>
    <property type="match status" value="1"/>
</dbReference>
<dbReference type="PROSITE" id="PS00139">
    <property type="entry name" value="THIOL_PROTEASE_CYS"/>
    <property type="match status" value="1"/>
</dbReference>
<evidence type="ECO:0000313" key="14">
    <source>
        <dbReference type="Proteomes" id="UP000265515"/>
    </source>
</evidence>
<dbReference type="InterPro" id="IPR025661">
    <property type="entry name" value="Pept_asp_AS"/>
</dbReference>
<dbReference type="SUPFAM" id="SSF57277">
    <property type="entry name" value="Granulin repeat"/>
    <property type="match status" value="1"/>
</dbReference>
<keyword evidence="6" id="KW-1015">Disulfide bond</keyword>
<dbReference type="FunFam" id="2.10.25.160:FF:000002">
    <property type="entry name" value="Cysteine protease 1"/>
    <property type="match status" value="1"/>
</dbReference>
<dbReference type="Gene3D" id="3.90.70.10">
    <property type="entry name" value="Cysteine proteinases"/>
    <property type="match status" value="1"/>
</dbReference>
<feature type="signal peptide" evidence="9">
    <location>
        <begin position="1"/>
        <end position="20"/>
    </location>
</feature>
<dbReference type="InterPro" id="IPR013201">
    <property type="entry name" value="Prot_inhib_I29"/>
</dbReference>
<evidence type="ECO:0000259" key="10">
    <source>
        <dbReference type="SMART" id="SM00277"/>
    </source>
</evidence>
<evidence type="ECO:0008006" key="15">
    <source>
        <dbReference type="Google" id="ProtNLM"/>
    </source>
</evidence>
<evidence type="ECO:0000256" key="1">
    <source>
        <dbReference type="ARBA" id="ARBA00008455"/>
    </source>
</evidence>
<dbReference type="Pfam" id="PF08246">
    <property type="entry name" value="Inhibitor_I29"/>
    <property type="match status" value="1"/>
</dbReference>
<evidence type="ECO:0000256" key="3">
    <source>
        <dbReference type="ARBA" id="ARBA00022729"/>
    </source>
</evidence>
<feature type="domain" description="Cathepsin propeptide inhibitor" evidence="12">
    <location>
        <begin position="40"/>
        <end position="96"/>
    </location>
</feature>
<keyword evidence="2" id="KW-0645">Protease</keyword>
<dbReference type="InterPro" id="IPR025660">
    <property type="entry name" value="Pept_his_AS"/>
</dbReference>
<evidence type="ECO:0000256" key="7">
    <source>
        <dbReference type="ARBA" id="ARBA00023180"/>
    </source>
</evidence>
<dbReference type="PANTHER" id="PTHR12411">
    <property type="entry name" value="CYSTEINE PROTEASE FAMILY C1-RELATED"/>
    <property type="match status" value="1"/>
</dbReference>
<dbReference type="OrthoDB" id="10253408at2759"/>
<feature type="domain" description="Peptidase C1A papain C-terminal" evidence="11">
    <location>
        <begin position="127"/>
        <end position="342"/>
    </location>
</feature>
<keyword evidence="3 9" id="KW-0732">Signal</keyword>
<dbReference type="PROSITE" id="PS00639">
    <property type="entry name" value="THIOL_PROTEASE_HIS"/>
    <property type="match status" value="1"/>
</dbReference>
<dbReference type="Gene3D" id="2.10.25.160">
    <property type="entry name" value="Granulin"/>
    <property type="match status" value="1"/>
</dbReference>
<dbReference type="InterPro" id="IPR000169">
    <property type="entry name" value="Pept_cys_AS"/>
</dbReference>
<organism evidence="13 14">
    <name type="scientific">Chara braunii</name>
    <name type="common">Braun's stonewort</name>
    <dbReference type="NCBI Taxonomy" id="69332"/>
    <lineage>
        <taxon>Eukaryota</taxon>
        <taxon>Viridiplantae</taxon>
        <taxon>Streptophyta</taxon>
        <taxon>Charophyceae</taxon>
        <taxon>Charales</taxon>
        <taxon>Characeae</taxon>
        <taxon>Chara</taxon>
    </lineage>
</organism>
<dbReference type="InterPro" id="IPR013128">
    <property type="entry name" value="Peptidase_C1A"/>
</dbReference>
<dbReference type="InterPro" id="IPR000118">
    <property type="entry name" value="Granulin"/>
</dbReference>
<dbReference type="GO" id="GO:0006508">
    <property type="term" value="P:proteolysis"/>
    <property type="evidence" value="ECO:0007669"/>
    <property type="project" value="UniProtKB-KW"/>
</dbReference>
<dbReference type="PROSITE" id="PS00640">
    <property type="entry name" value="THIOL_PROTEASE_ASN"/>
    <property type="match status" value="1"/>
</dbReference>
<comment type="caution">
    <text evidence="13">The sequence shown here is derived from an EMBL/GenBank/DDBJ whole genome shotgun (WGS) entry which is preliminary data.</text>
</comment>
<dbReference type="OMA" id="CCAMEDA"/>
<dbReference type="Gramene" id="GBG67756">
    <property type="protein sequence ID" value="GBG67756"/>
    <property type="gene ID" value="CBR_g882"/>
</dbReference>
<dbReference type="Pfam" id="PF00112">
    <property type="entry name" value="Peptidase_C1"/>
    <property type="match status" value="1"/>
</dbReference>
<name>A0A388KCM4_CHABU</name>
<reference evidence="13 14" key="1">
    <citation type="journal article" date="2018" name="Cell">
        <title>The Chara Genome: Secondary Complexity and Implications for Plant Terrestrialization.</title>
        <authorList>
            <person name="Nishiyama T."/>
            <person name="Sakayama H."/>
            <person name="Vries J.D."/>
            <person name="Buschmann H."/>
            <person name="Saint-Marcoux D."/>
            <person name="Ullrich K.K."/>
            <person name="Haas F.B."/>
            <person name="Vanderstraeten L."/>
            <person name="Becker D."/>
            <person name="Lang D."/>
            <person name="Vosolsobe S."/>
            <person name="Rombauts S."/>
            <person name="Wilhelmsson P.K.I."/>
            <person name="Janitza P."/>
            <person name="Kern R."/>
            <person name="Heyl A."/>
            <person name="Rumpler F."/>
            <person name="Villalobos L.I.A.C."/>
            <person name="Clay J.M."/>
            <person name="Skokan R."/>
            <person name="Toyoda A."/>
            <person name="Suzuki Y."/>
            <person name="Kagoshima H."/>
            <person name="Schijlen E."/>
            <person name="Tajeshwar N."/>
            <person name="Catarino B."/>
            <person name="Hetherington A.J."/>
            <person name="Saltykova A."/>
            <person name="Bonnot C."/>
            <person name="Breuninger H."/>
            <person name="Symeonidi A."/>
            <person name="Radhakrishnan G.V."/>
            <person name="Van Nieuwerburgh F."/>
            <person name="Deforce D."/>
            <person name="Chang C."/>
            <person name="Karol K.G."/>
            <person name="Hedrich R."/>
            <person name="Ulvskov P."/>
            <person name="Glockner G."/>
            <person name="Delwiche C.F."/>
            <person name="Petrasek J."/>
            <person name="Van de Peer Y."/>
            <person name="Friml J."/>
            <person name="Beilby M."/>
            <person name="Dolan L."/>
            <person name="Kohara Y."/>
            <person name="Sugano S."/>
            <person name="Fujiyama A."/>
            <person name="Delaux P.-M."/>
            <person name="Quint M."/>
            <person name="TheiBen G."/>
            <person name="Hagemann M."/>
            <person name="Harholt J."/>
            <person name="Dunand C."/>
            <person name="Zachgo S."/>
            <person name="Langdale J."/>
            <person name="Maumus F."/>
            <person name="Straeten D.V.D."/>
            <person name="Gould S.B."/>
            <person name="Rensing S.A."/>
        </authorList>
    </citation>
    <scope>NUCLEOTIDE SEQUENCE [LARGE SCALE GENOMIC DNA]</scope>
    <source>
        <strain evidence="13 14">S276</strain>
    </source>
</reference>
<feature type="chain" id="PRO_5018635764" description="Granulins domain-containing protein" evidence="9">
    <location>
        <begin position="21"/>
        <end position="469"/>
    </location>
</feature>
<feature type="domain" description="Granulins" evidence="10">
    <location>
        <begin position="365"/>
        <end position="422"/>
    </location>
</feature>
<dbReference type="SMART" id="SM00848">
    <property type="entry name" value="Inhibitor_I29"/>
    <property type="match status" value="1"/>
</dbReference>
<dbReference type="InterPro" id="IPR000668">
    <property type="entry name" value="Peptidase_C1A_C"/>
</dbReference>
<evidence type="ECO:0000259" key="11">
    <source>
        <dbReference type="SMART" id="SM00645"/>
    </source>
</evidence>
<proteinExistence type="inferred from homology"/>
<evidence type="ECO:0000256" key="6">
    <source>
        <dbReference type="ARBA" id="ARBA00023157"/>
    </source>
</evidence>
<dbReference type="STRING" id="69332.A0A388KCM4"/>
<dbReference type="AlphaFoldDB" id="A0A388KCM4"/>
<dbReference type="EMBL" id="BFEA01000091">
    <property type="protein sequence ID" value="GBG67756.1"/>
    <property type="molecule type" value="Genomic_DNA"/>
</dbReference>
<keyword evidence="7" id="KW-0325">Glycoprotein</keyword>
<evidence type="ECO:0000256" key="4">
    <source>
        <dbReference type="ARBA" id="ARBA00022801"/>
    </source>
</evidence>
<dbReference type="InterPro" id="IPR038765">
    <property type="entry name" value="Papain-like_cys_pep_sf"/>
</dbReference>
<dbReference type="SMART" id="SM00277">
    <property type="entry name" value="GRAN"/>
    <property type="match status" value="1"/>
</dbReference>
<feature type="region of interest" description="Disordered" evidence="8">
    <location>
        <begin position="343"/>
        <end position="362"/>
    </location>
</feature>
<evidence type="ECO:0000256" key="8">
    <source>
        <dbReference type="SAM" id="MobiDB-lite"/>
    </source>
</evidence>
<feature type="compositionally biased region" description="Pro residues" evidence="8">
    <location>
        <begin position="346"/>
        <end position="362"/>
    </location>
</feature>
<dbReference type="Proteomes" id="UP000265515">
    <property type="component" value="Unassembled WGS sequence"/>
</dbReference>
<evidence type="ECO:0000256" key="9">
    <source>
        <dbReference type="SAM" id="SignalP"/>
    </source>
</evidence>
<evidence type="ECO:0000256" key="5">
    <source>
        <dbReference type="ARBA" id="ARBA00022807"/>
    </source>
</evidence>
<dbReference type="SUPFAM" id="SSF54001">
    <property type="entry name" value="Cysteine proteinases"/>
    <property type="match status" value="1"/>
</dbReference>
<evidence type="ECO:0000256" key="2">
    <source>
        <dbReference type="ARBA" id="ARBA00022670"/>
    </source>
</evidence>
<sequence>MAARLIFLTALVCLLPLALAGDPGYEEQDLESEDAMWRRFNHWMVANQKFYNGLYDVQARFGVFKDNLRFIHGYNQNTTSHKLALNEYADLSHEEFKSQKLGFDAKAPRLRSSGKSGKKFLYDDVDPPEHIDWREKGAVTQVKNQRSCGSCWAFSAVGAVEGINKLVTGQLISLSEQELVDCDITRDEGCTGGIMDYAFQFVIDNGGLDTEEDYPYTGASRTCDTEREGKHVVSIDDYDDVPVNDELALKKAVAKQPISVAIDAKERPFQFYSEGIFDGKCGTELDHALVAVGYGTDKGLGYWIAKNSWGPNWGENGYIRIKMDQMEKQGLCGFYMQSSFPIKTSPNPPPGPPTPPPPPPTPEVCDGTHQCTHGTTCCCAFPIGSFCLAWGCCAMEDATCCEDHQHCCPHDFPICNLAAGVCMRGDDSSGGFVRMSKRVSAQLRNPFAGFGRKDGIVVRQGNWNIFAES</sequence>
<evidence type="ECO:0000313" key="13">
    <source>
        <dbReference type="EMBL" id="GBG67756.1"/>
    </source>
</evidence>
<keyword evidence="4" id="KW-0378">Hydrolase</keyword>
<dbReference type="InterPro" id="IPR039417">
    <property type="entry name" value="Peptidase_C1A_papain-like"/>
</dbReference>
<keyword evidence="5" id="KW-0788">Thiol protease</keyword>
<dbReference type="Pfam" id="PF00396">
    <property type="entry name" value="Granulin"/>
    <property type="match status" value="1"/>
</dbReference>
<accession>A0A388KCM4</accession>
<dbReference type="InterPro" id="IPR037277">
    <property type="entry name" value="Granulin_sf"/>
</dbReference>